<organism evidence="3 4">
    <name type="scientific">Ramazzottius varieornatus</name>
    <name type="common">Water bear</name>
    <name type="synonym">Tardigrade</name>
    <dbReference type="NCBI Taxonomy" id="947166"/>
    <lineage>
        <taxon>Eukaryota</taxon>
        <taxon>Metazoa</taxon>
        <taxon>Ecdysozoa</taxon>
        <taxon>Tardigrada</taxon>
        <taxon>Eutardigrada</taxon>
        <taxon>Parachela</taxon>
        <taxon>Hypsibioidea</taxon>
        <taxon>Ramazzottiidae</taxon>
        <taxon>Ramazzottius</taxon>
    </lineage>
</organism>
<feature type="region of interest" description="Disordered" evidence="1">
    <location>
        <begin position="1"/>
        <end position="65"/>
    </location>
</feature>
<evidence type="ECO:0000313" key="4">
    <source>
        <dbReference type="Proteomes" id="UP000186922"/>
    </source>
</evidence>
<dbReference type="Gene3D" id="3.30.700.20">
    <property type="entry name" value="Hypothetical protein ph0010, domain 1"/>
    <property type="match status" value="1"/>
</dbReference>
<dbReference type="PANTHER" id="PTHR13016">
    <property type="entry name" value="AMMECR1 HOMOLOG"/>
    <property type="match status" value="1"/>
</dbReference>
<dbReference type="InterPro" id="IPR023473">
    <property type="entry name" value="AMMECR1"/>
</dbReference>
<comment type="caution">
    <text evidence="3">The sequence shown here is derived from an EMBL/GenBank/DDBJ whole genome shotgun (WGS) entry which is preliminary data.</text>
</comment>
<dbReference type="PROSITE" id="PS51112">
    <property type="entry name" value="AMMECR1"/>
    <property type="match status" value="1"/>
</dbReference>
<keyword evidence="4" id="KW-1185">Reference proteome</keyword>
<dbReference type="PANTHER" id="PTHR13016:SF0">
    <property type="entry name" value="AMME SYNDROME CANDIDATE GENE 1 PROTEIN"/>
    <property type="match status" value="1"/>
</dbReference>
<dbReference type="FunFam" id="3.30.700.20:FF:000001">
    <property type="entry name" value="AMME syndrome candidate gene 1"/>
    <property type="match status" value="1"/>
</dbReference>
<dbReference type="NCBIfam" id="TIGR00296">
    <property type="entry name" value="TIGR00296 family protein"/>
    <property type="match status" value="1"/>
</dbReference>
<name>A0A1D1VUM8_RAMVA</name>
<dbReference type="SUPFAM" id="SSF143447">
    <property type="entry name" value="AMMECR1-like"/>
    <property type="match status" value="1"/>
</dbReference>
<protein>
    <recommendedName>
        <fullName evidence="2">AMMECR1 domain-containing protein</fullName>
    </recommendedName>
</protein>
<evidence type="ECO:0000313" key="3">
    <source>
        <dbReference type="EMBL" id="GAV05192.1"/>
    </source>
</evidence>
<sequence>MSGVGCCGSAKRVKMARPEDDQQEARGSRSKPTSASSTSCNNHTYSKDDHDHPPQPSSSTSIAVITSSRSEPPRVICPEMCYFCFDVLYAHLHRHDPPETPNTFSNDAYPLFVTWKIGRENRLRGCIGTFTPLHLHYGLREYAMTSALHDSRFNPIAKDEIPKLSVSVSILTNFEPANDYLDWEVGVHGIRIEFVGENGRKRTATYLPEVAHEQVKFQRIFQHISAFSYRIL</sequence>
<evidence type="ECO:0000256" key="1">
    <source>
        <dbReference type="SAM" id="MobiDB-lite"/>
    </source>
</evidence>
<dbReference type="STRING" id="947166.A0A1D1VUM8"/>
<evidence type="ECO:0000259" key="2">
    <source>
        <dbReference type="PROSITE" id="PS51112"/>
    </source>
</evidence>
<reference evidence="3 4" key="1">
    <citation type="journal article" date="2016" name="Nat. Commun.">
        <title>Extremotolerant tardigrade genome and improved radiotolerance of human cultured cells by tardigrade-unique protein.</title>
        <authorList>
            <person name="Hashimoto T."/>
            <person name="Horikawa D.D."/>
            <person name="Saito Y."/>
            <person name="Kuwahara H."/>
            <person name="Kozuka-Hata H."/>
            <person name="Shin-I T."/>
            <person name="Minakuchi Y."/>
            <person name="Ohishi K."/>
            <person name="Motoyama A."/>
            <person name="Aizu T."/>
            <person name="Enomoto A."/>
            <person name="Kondo K."/>
            <person name="Tanaka S."/>
            <person name="Hara Y."/>
            <person name="Koshikawa S."/>
            <person name="Sagara H."/>
            <person name="Miura T."/>
            <person name="Yokobori S."/>
            <person name="Miyagawa K."/>
            <person name="Suzuki Y."/>
            <person name="Kubo T."/>
            <person name="Oyama M."/>
            <person name="Kohara Y."/>
            <person name="Fujiyama A."/>
            <person name="Arakawa K."/>
            <person name="Katayama T."/>
            <person name="Toyoda A."/>
            <person name="Kunieda T."/>
        </authorList>
    </citation>
    <scope>NUCLEOTIDE SEQUENCE [LARGE SCALE GENOMIC DNA]</scope>
    <source>
        <strain evidence="3 4">YOKOZUNA-1</strain>
    </source>
</reference>
<feature type="compositionally biased region" description="Basic and acidic residues" evidence="1">
    <location>
        <begin position="16"/>
        <end position="27"/>
    </location>
</feature>
<dbReference type="Pfam" id="PF01871">
    <property type="entry name" value="AMMECR1"/>
    <property type="match status" value="1"/>
</dbReference>
<dbReference type="Proteomes" id="UP000186922">
    <property type="component" value="Unassembled WGS sequence"/>
</dbReference>
<dbReference type="InterPro" id="IPR036071">
    <property type="entry name" value="AMMECR1_dom_sf"/>
</dbReference>
<dbReference type="AlphaFoldDB" id="A0A1D1VUM8"/>
<dbReference type="InterPro" id="IPR027485">
    <property type="entry name" value="AMMECR1_N"/>
</dbReference>
<accession>A0A1D1VUM8</accession>
<dbReference type="EMBL" id="BDGG01000012">
    <property type="protein sequence ID" value="GAV05192.1"/>
    <property type="molecule type" value="Genomic_DNA"/>
</dbReference>
<dbReference type="OrthoDB" id="24630at2759"/>
<gene>
    <name evidence="3" type="primary">RvY_15360-1</name>
    <name evidence="3" type="synonym">RvY_15360.1</name>
    <name evidence="3" type="ORF">RvY_15360</name>
</gene>
<feature type="compositionally biased region" description="Low complexity" evidence="1">
    <location>
        <begin position="30"/>
        <end position="39"/>
    </location>
</feature>
<dbReference type="InterPro" id="IPR002733">
    <property type="entry name" value="AMMECR1_domain"/>
</dbReference>
<feature type="domain" description="AMMECR1" evidence="2">
    <location>
        <begin position="69"/>
        <end position="232"/>
    </location>
</feature>
<proteinExistence type="predicted"/>